<sequence>MQERRGKAAPKAEERDILTHARLCGNIAILPFRNSETRGFAPCL</sequence>
<accession>A0AAD1BLA6</accession>
<evidence type="ECO:0000313" key="2">
    <source>
        <dbReference type="Proteomes" id="UP000067008"/>
    </source>
</evidence>
<dbReference type="AlphaFoldDB" id="A0AAD1BLA6"/>
<organism evidence="1 2">
    <name type="scientific">Prevotella intermedia</name>
    <dbReference type="NCBI Taxonomy" id="28131"/>
    <lineage>
        <taxon>Bacteria</taxon>
        <taxon>Pseudomonadati</taxon>
        <taxon>Bacteroidota</taxon>
        <taxon>Bacteroidia</taxon>
        <taxon>Bacteroidales</taxon>
        <taxon>Prevotellaceae</taxon>
        <taxon>Prevotella</taxon>
    </lineage>
</organism>
<reference evidence="1 2" key="1">
    <citation type="submission" date="2015-07" db="EMBL/GenBank/DDBJ databases">
        <title>Complete genome sequence of Prevotella intermedia strain 17-2.</title>
        <authorList>
            <person name="Nambu T."/>
        </authorList>
    </citation>
    <scope>NUCLEOTIDE SEQUENCE [LARGE SCALE GENOMIC DNA]</scope>
    <source>
        <strain evidence="1 2">17-2</strain>
    </source>
</reference>
<proteinExistence type="predicted"/>
<dbReference type="Proteomes" id="UP000067008">
    <property type="component" value="Chromosome 1"/>
</dbReference>
<evidence type="ECO:0000313" key="1">
    <source>
        <dbReference type="EMBL" id="BAR96776.1"/>
    </source>
</evidence>
<dbReference type="EMBL" id="AP014926">
    <property type="protein sequence ID" value="BAR96776.1"/>
    <property type="molecule type" value="Genomic_DNA"/>
</dbReference>
<name>A0AAD1BLA6_PREIN</name>
<gene>
    <name evidence="1" type="ORF">PI172_2048</name>
</gene>
<protein>
    <submittedName>
        <fullName evidence="1">Uncharacterized protein</fullName>
    </submittedName>
</protein>